<dbReference type="Gene3D" id="3.40.50.1820">
    <property type="entry name" value="alpha/beta hydrolase"/>
    <property type="match status" value="1"/>
</dbReference>
<keyword evidence="3" id="KW-1185">Reference proteome</keyword>
<reference evidence="2 3" key="1">
    <citation type="submission" date="2020-02" db="EMBL/GenBank/DDBJ databases">
        <title>Flavobacterium sp. genome.</title>
        <authorList>
            <person name="Jung H.S."/>
            <person name="Baek J.H."/>
            <person name="Jeon C.O."/>
        </authorList>
    </citation>
    <scope>NUCLEOTIDE SEQUENCE [LARGE SCALE GENOMIC DNA]</scope>
    <source>
        <strain evidence="2 3">SE-s27</strain>
    </source>
</reference>
<evidence type="ECO:0000259" key="1">
    <source>
        <dbReference type="Pfam" id="PF00561"/>
    </source>
</evidence>
<dbReference type="GO" id="GO:0016787">
    <property type="term" value="F:hydrolase activity"/>
    <property type="evidence" value="ECO:0007669"/>
    <property type="project" value="UniProtKB-KW"/>
</dbReference>
<protein>
    <submittedName>
        <fullName evidence="2">Alpha/beta hydrolase</fullName>
    </submittedName>
</protein>
<dbReference type="InterPro" id="IPR050266">
    <property type="entry name" value="AB_hydrolase_sf"/>
</dbReference>
<dbReference type="SUPFAM" id="SSF53474">
    <property type="entry name" value="alpha/beta-Hydrolases"/>
    <property type="match status" value="1"/>
</dbReference>
<dbReference type="EMBL" id="JAAMPT010000166">
    <property type="protein sequence ID" value="NMH23805.1"/>
    <property type="molecule type" value="Genomic_DNA"/>
</dbReference>
<organism evidence="2 3">
    <name type="scientific">Flavobacterium solisilvae</name>
    <dbReference type="NCBI Taxonomy" id="1852019"/>
    <lineage>
        <taxon>Bacteria</taxon>
        <taxon>Pseudomonadati</taxon>
        <taxon>Bacteroidota</taxon>
        <taxon>Flavobacteriia</taxon>
        <taxon>Flavobacteriales</taxon>
        <taxon>Flavobacteriaceae</taxon>
        <taxon>Flavobacterium</taxon>
    </lineage>
</organism>
<sequence length="288" mass="33098">MKPLYKNATAKTDIMCLYEEKLNSLQIDYKEVDVNTSFGKTRVIKTGNENGKPIVLFHGINAGAPLTLEAVKDLRKDYLLYAIDTIGQATKSDENRINIDNNSYAQWATEVLDDLNIYKANFIGISYGAYILQKLISYKPEMVSNCIFVVPSGLVNGKFGVSMVRLTYPLIKFLITKRDTDLRKFTKAFVPEEDDFMFRLQKALLLGLNMDYRRPTLLKEKDVCNFTNPVYMIVADDDVFFPGLEAINRAKALFKNFKEAHIVKNCKHMPNKESYLEIQEKIKDWLEK</sequence>
<dbReference type="PANTHER" id="PTHR43798">
    <property type="entry name" value="MONOACYLGLYCEROL LIPASE"/>
    <property type="match status" value="1"/>
</dbReference>
<comment type="caution">
    <text evidence="2">The sequence shown here is derived from an EMBL/GenBank/DDBJ whole genome shotgun (WGS) entry which is preliminary data.</text>
</comment>
<dbReference type="Proteomes" id="UP000767947">
    <property type="component" value="Unassembled WGS sequence"/>
</dbReference>
<proteinExistence type="predicted"/>
<accession>A0ABX1QS07</accession>
<keyword evidence="2" id="KW-0378">Hydrolase</keyword>
<evidence type="ECO:0000313" key="3">
    <source>
        <dbReference type="Proteomes" id="UP000767947"/>
    </source>
</evidence>
<dbReference type="InterPro" id="IPR000073">
    <property type="entry name" value="AB_hydrolase_1"/>
</dbReference>
<dbReference type="Pfam" id="PF00561">
    <property type="entry name" value="Abhydrolase_1"/>
    <property type="match status" value="1"/>
</dbReference>
<gene>
    <name evidence="2" type="ORF">G6042_00780</name>
</gene>
<feature type="domain" description="AB hydrolase-1" evidence="1">
    <location>
        <begin position="52"/>
        <end position="218"/>
    </location>
</feature>
<dbReference type="InterPro" id="IPR029058">
    <property type="entry name" value="AB_hydrolase_fold"/>
</dbReference>
<name>A0ABX1QS07_9FLAO</name>
<dbReference type="RefSeq" id="WP_169522370.1">
    <property type="nucleotide sequence ID" value="NZ_JAAMPT010000166.1"/>
</dbReference>
<evidence type="ECO:0000313" key="2">
    <source>
        <dbReference type="EMBL" id="NMH23805.1"/>
    </source>
</evidence>